<keyword evidence="4" id="KW-1185">Reference proteome</keyword>
<dbReference type="PANTHER" id="PTHR46186:SF13">
    <property type="entry name" value="SI:BUSM1-57F23.1"/>
    <property type="match status" value="1"/>
</dbReference>
<comment type="similarity">
    <text evidence="1">Belongs to the cystatin family.</text>
</comment>
<organism evidence="3 4">
    <name type="scientific">Sinocyclocheilus grahami</name>
    <name type="common">Dianchi golden-line fish</name>
    <name type="synonym">Barbus grahami</name>
    <dbReference type="NCBI Taxonomy" id="75366"/>
    <lineage>
        <taxon>Eukaryota</taxon>
        <taxon>Metazoa</taxon>
        <taxon>Chordata</taxon>
        <taxon>Craniata</taxon>
        <taxon>Vertebrata</taxon>
        <taxon>Euteleostomi</taxon>
        <taxon>Actinopterygii</taxon>
        <taxon>Neopterygii</taxon>
        <taxon>Teleostei</taxon>
        <taxon>Ostariophysi</taxon>
        <taxon>Cypriniformes</taxon>
        <taxon>Cyprinidae</taxon>
        <taxon>Cyprininae</taxon>
        <taxon>Sinocyclocheilus</taxon>
    </lineage>
</organism>
<dbReference type="Pfam" id="PF00031">
    <property type="entry name" value="Cystatin"/>
    <property type="match status" value="1"/>
</dbReference>
<evidence type="ECO:0000313" key="4">
    <source>
        <dbReference type="Proteomes" id="UP000472262"/>
    </source>
</evidence>
<evidence type="ECO:0000259" key="2">
    <source>
        <dbReference type="SMART" id="SM00043"/>
    </source>
</evidence>
<feature type="domain" description="Cystatin" evidence="2">
    <location>
        <begin position="53"/>
        <end position="159"/>
    </location>
</feature>
<reference evidence="3" key="2">
    <citation type="submission" date="2025-09" db="UniProtKB">
        <authorList>
            <consortium name="Ensembl"/>
        </authorList>
    </citation>
    <scope>IDENTIFICATION</scope>
</reference>
<dbReference type="GO" id="GO:0005615">
    <property type="term" value="C:extracellular space"/>
    <property type="evidence" value="ECO:0007669"/>
    <property type="project" value="TreeGrafter"/>
</dbReference>
<dbReference type="GO" id="GO:0005737">
    <property type="term" value="C:cytoplasm"/>
    <property type="evidence" value="ECO:0007669"/>
    <property type="project" value="TreeGrafter"/>
</dbReference>
<dbReference type="InParanoid" id="A0A672JUY1"/>
<dbReference type="CDD" id="cd00042">
    <property type="entry name" value="CY"/>
    <property type="match status" value="1"/>
</dbReference>
<evidence type="ECO:0000313" key="3">
    <source>
        <dbReference type="Ensembl" id="ENSSGRP00000001400.1"/>
    </source>
</evidence>
<reference evidence="3" key="1">
    <citation type="submission" date="2025-08" db="UniProtKB">
        <authorList>
            <consortium name="Ensembl"/>
        </authorList>
    </citation>
    <scope>IDENTIFICATION</scope>
</reference>
<dbReference type="OMA" id="TCKFEVT"/>
<evidence type="ECO:0000256" key="1">
    <source>
        <dbReference type="ARBA" id="ARBA00009403"/>
    </source>
</evidence>
<sequence>MATCIKKFSNSSLLVKCRASCSMSFMSANSSNVSSRPNAVIDILSPCLTGNVELLGGWTLANPEREDVQDAAKEAVEVFNTKSKAKKYFKLINVTSASTQVTNKINYKIEATIGKTKCHKSENTDIQACGMAKKQLTCKFEVTLDAMTDDHEVQKMSCRRSA</sequence>
<proteinExistence type="inferred from homology"/>
<dbReference type="SUPFAM" id="SSF54403">
    <property type="entry name" value="Cystatin/monellin"/>
    <property type="match status" value="1"/>
</dbReference>
<accession>A0A672JUY1</accession>
<dbReference type="InterPro" id="IPR000010">
    <property type="entry name" value="Cystatin_dom"/>
</dbReference>
<dbReference type="PANTHER" id="PTHR46186">
    <property type="entry name" value="CYSTATIN"/>
    <property type="match status" value="1"/>
</dbReference>
<name>A0A672JUY1_SINGR</name>
<dbReference type="Ensembl" id="ENSSGRT00000001519.1">
    <property type="protein sequence ID" value="ENSSGRP00000001400.1"/>
    <property type="gene ID" value="ENSSGRG00000000829.1"/>
</dbReference>
<dbReference type="AlphaFoldDB" id="A0A672JUY1"/>
<dbReference type="Gene3D" id="3.10.450.10">
    <property type="match status" value="1"/>
</dbReference>
<dbReference type="GO" id="GO:0004869">
    <property type="term" value="F:cysteine-type endopeptidase inhibitor activity"/>
    <property type="evidence" value="ECO:0007669"/>
    <property type="project" value="InterPro"/>
</dbReference>
<dbReference type="SMART" id="SM00043">
    <property type="entry name" value="CY"/>
    <property type="match status" value="1"/>
</dbReference>
<dbReference type="GO" id="GO:0031982">
    <property type="term" value="C:vesicle"/>
    <property type="evidence" value="ECO:0007669"/>
    <property type="project" value="TreeGrafter"/>
</dbReference>
<protein>
    <submittedName>
        <fullName evidence="3">Si:busm1-57f23.1</fullName>
    </submittedName>
</protein>
<dbReference type="InterPro" id="IPR046350">
    <property type="entry name" value="Cystatin_sf"/>
</dbReference>
<dbReference type="Proteomes" id="UP000472262">
    <property type="component" value="Unassembled WGS sequence"/>
</dbReference>